<dbReference type="EMBL" id="QGKV02000299">
    <property type="protein sequence ID" value="KAF3590218.1"/>
    <property type="molecule type" value="Genomic_DNA"/>
</dbReference>
<accession>A0ABQ7DYU0</accession>
<dbReference type="Proteomes" id="UP000266723">
    <property type="component" value="Unassembled WGS sequence"/>
</dbReference>
<organism evidence="1 2">
    <name type="scientific">Brassica cretica</name>
    <name type="common">Mustard</name>
    <dbReference type="NCBI Taxonomy" id="69181"/>
    <lineage>
        <taxon>Eukaryota</taxon>
        <taxon>Viridiplantae</taxon>
        <taxon>Streptophyta</taxon>
        <taxon>Embryophyta</taxon>
        <taxon>Tracheophyta</taxon>
        <taxon>Spermatophyta</taxon>
        <taxon>Magnoliopsida</taxon>
        <taxon>eudicotyledons</taxon>
        <taxon>Gunneridae</taxon>
        <taxon>Pentapetalae</taxon>
        <taxon>rosids</taxon>
        <taxon>malvids</taxon>
        <taxon>Brassicales</taxon>
        <taxon>Brassicaceae</taxon>
        <taxon>Brassiceae</taxon>
        <taxon>Brassica</taxon>
    </lineage>
</organism>
<gene>
    <name evidence="1" type="ORF">DY000_02023435</name>
</gene>
<keyword evidence="2" id="KW-1185">Reference proteome</keyword>
<evidence type="ECO:0000313" key="2">
    <source>
        <dbReference type="Proteomes" id="UP000266723"/>
    </source>
</evidence>
<proteinExistence type="predicted"/>
<reference evidence="1 2" key="1">
    <citation type="journal article" date="2020" name="BMC Genomics">
        <title>Intraspecific diversification of the crop wild relative Brassica cretica Lam. using demographic model selection.</title>
        <authorList>
            <person name="Kioukis A."/>
            <person name="Michalopoulou V.A."/>
            <person name="Briers L."/>
            <person name="Pirintsos S."/>
            <person name="Studholme D.J."/>
            <person name="Pavlidis P."/>
            <person name="Sarris P.F."/>
        </authorList>
    </citation>
    <scope>NUCLEOTIDE SEQUENCE [LARGE SCALE GENOMIC DNA]</scope>
    <source>
        <strain evidence="2">cv. PFS-1207/04</strain>
    </source>
</reference>
<evidence type="ECO:0000313" key="1">
    <source>
        <dbReference type="EMBL" id="KAF3590218.1"/>
    </source>
</evidence>
<protein>
    <submittedName>
        <fullName evidence="1">Uncharacterized protein</fullName>
    </submittedName>
</protein>
<sequence>MFSDLRAGRSSTTIEILPAGILGVEISHSVMFRIKDYVIGFEDLEPVCKSEPRKYQFTSHLHKVVRDVSIPPGIRFLIQDHIQKFEKNFYALALMKD</sequence>
<name>A0ABQ7DYU0_BRACR</name>
<comment type="caution">
    <text evidence="1">The sequence shown here is derived from an EMBL/GenBank/DDBJ whole genome shotgun (WGS) entry which is preliminary data.</text>
</comment>